<sequence>MAAPVSVDSTHDHHLGLAVVTIDHPPLNLFDDELQEALIATVGELERIEPRAVLFRSQGRLVTGGVDVGVFDRLADPAAAAELFRLLVNTAQRIERLPCPTVYAAHGLCLTWGFELALACDLILATENAQFGLIEATVGLTPAFGGTQRLAERAGSGRARELVMTADRYDAATLHEWGVVNEVLPAEGFSDAALAFTGRLAAGPTRAHAATKAVVRAYVEGGVPQADAVVPDIAAALFATEDLRGAIRSFLRDGHGRAAFEGR</sequence>
<dbReference type="RefSeq" id="WP_169385303.1">
    <property type="nucleotide sequence ID" value="NZ_JAAXLA010000100.1"/>
</dbReference>
<dbReference type="InterPro" id="IPR001753">
    <property type="entry name" value="Enoyl-CoA_hydra/iso"/>
</dbReference>
<accession>A0ABX1SNS8</accession>
<dbReference type="Pfam" id="PF00378">
    <property type="entry name" value="ECH_1"/>
    <property type="match status" value="1"/>
</dbReference>
<reference evidence="1 2" key="1">
    <citation type="submission" date="2020-04" db="EMBL/GenBank/DDBJ databases">
        <authorList>
            <person name="Klaysubun C."/>
            <person name="Duangmal K."/>
            <person name="Lipun K."/>
        </authorList>
    </citation>
    <scope>NUCLEOTIDE SEQUENCE [LARGE SCALE GENOMIC DNA]</scope>
    <source>
        <strain evidence="1 2">K10HN5</strain>
    </source>
</reference>
<dbReference type="SUPFAM" id="SSF52096">
    <property type="entry name" value="ClpP/crotonase"/>
    <property type="match status" value="1"/>
</dbReference>
<keyword evidence="2" id="KW-1185">Reference proteome</keyword>
<dbReference type="Proteomes" id="UP000820669">
    <property type="component" value="Unassembled WGS sequence"/>
</dbReference>
<dbReference type="PANTHER" id="PTHR11941:SF54">
    <property type="entry name" value="ENOYL-COA HYDRATASE, MITOCHONDRIAL"/>
    <property type="match status" value="1"/>
</dbReference>
<comment type="caution">
    <text evidence="1">The sequence shown here is derived from an EMBL/GenBank/DDBJ whole genome shotgun (WGS) entry which is preliminary data.</text>
</comment>
<gene>
    <name evidence="1" type="ORF">HF526_31515</name>
</gene>
<proteinExistence type="predicted"/>
<name>A0ABX1SNS8_9PSEU</name>
<evidence type="ECO:0000313" key="1">
    <source>
        <dbReference type="EMBL" id="NMI01789.1"/>
    </source>
</evidence>
<dbReference type="PANTHER" id="PTHR11941">
    <property type="entry name" value="ENOYL-COA HYDRATASE-RELATED"/>
    <property type="match status" value="1"/>
</dbReference>
<dbReference type="CDD" id="cd06558">
    <property type="entry name" value="crotonase-like"/>
    <property type="match status" value="1"/>
</dbReference>
<evidence type="ECO:0000313" key="2">
    <source>
        <dbReference type="Proteomes" id="UP000820669"/>
    </source>
</evidence>
<dbReference type="InterPro" id="IPR029045">
    <property type="entry name" value="ClpP/crotonase-like_dom_sf"/>
</dbReference>
<dbReference type="EMBL" id="JAAXLA010000100">
    <property type="protein sequence ID" value="NMI01789.1"/>
    <property type="molecule type" value="Genomic_DNA"/>
</dbReference>
<protein>
    <submittedName>
        <fullName evidence="1">Enoyl-CoA hydratase/isomerase family protein</fullName>
    </submittedName>
</protein>
<dbReference type="Gene3D" id="3.90.226.10">
    <property type="entry name" value="2-enoyl-CoA Hydratase, Chain A, domain 1"/>
    <property type="match status" value="1"/>
</dbReference>
<organism evidence="1 2">
    <name type="scientific">Pseudonocardia acidicola</name>
    <dbReference type="NCBI Taxonomy" id="2724939"/>
    <lineage>
        <taxon>Bacteria</taxon>
        <taxon>Bacillati</taxon>
        <taxon>Actinomycetota</taxon>
        <taxon>Actinomycetes</taxon>
        <taxon>Pseudonocardiales</taxon>
        <taxon>Pseudonocardiaceae</taxon>
        <taxon>Pseudonocardia</taxon>
    </lineage>
</organism>